<evidence type="ECO:0000256" key="1">
    <source>
        <dbReference type="ARBA" id="ARBA00010364"/>
    </source>
</evidence>
<reference evidence="3 4" key="1">
    <citation type="journal article" date="2011" name="EMBO J.">
        <title>Structural diversity of bacterial flagellar motors.</title>
        <authorList>
            <person name="Chen S."/>
            <person name="Beeby M."/>
            <person name="Murphy G.E."/>
            <person name="Leadbetter J.R."/>
            <person name="Hendrixson D.R."/>
            <person name="Briegel A."/>
            <person name="Li Z."/>
            <person name="Shi J."/>
            <person name="Tocheva E.I."/>
            <person name="Muller A."/>
            <person name="Dobro M.J."/>
            <person name="Jensen G.J."/>
        </authorList>
    </citation>
    <scope>NUCLEOTIDE SEQUENCE [LARGE SCALE GENOMIC DNA]</scope>
    <source>
        <strain evidence="3 4">DSM 6540</strain>
    </source>
</reference>
<dbReference type="Proteomes" id="UP000003240">
    <property type="component" value="Unassembled WGS sequence"/>
</dbReference>
<comment type="caution">
    <text evidence="3">The sequence shown here is derived from an EMBL/GenBank/DDBJ whole genome shotgun (WGS) entry which is preliminary data.</text>
</comment>
<dbReference type="Pfam" id="PF02594">
    <property type="entry name" value="DUF167"/>
    <property type="match status" value="1"/>
</dbReference>
<dbReference type="SMART" id="SM01152">
    <property type="entry name" value="DUF167"/>
    <property type="match status" value="1"/>
</dbReference>
<dbReference type="InterPro" id="IPR036591">
    <property type="entry name" value="YggU-like_sf"/>
</dbReference>
<dbReference type="SUPFAM" id="SSF69786">
    <property type="entry name" value="YggU-like"/>
    <property type="match status" value="1"/>
</dbReference>
<dbReference type="STRING" id="1009370.ALO_14457"/>
<organism evidence="3 4">
    <name type="scientific">Acetonema longum DSM 6540</name>
    <dbReference type="NCBI Taxonomy" id="1009370"/>
    <lineage>
        <taxon>Bacteria</taxon>
        <taxon>Bacillati</taxon>
        <taxon>Bacillota</taxon>
        <taxon>Negativicutes</taxon>
        <taxon>Acetonemataceae</taxon>
        <taxon>Acetonema</taxon>
    </lineage>
</organism>
<dbReference type="GO" id="GO:0005737">
    <property type="term" value="C:cytoplasm"/>
    <property type="evidence" value="ECO:0007669"/>
    <property type="project" value="TreeGrafter"/>
</dbReference>
<protein>
    <recommendedName>
        <fullName evidence="2">UPF0235 protein ALO_14457</fullName>
    </recommendedName>
</protein>
<dbReference type="Gene3D" id="3.30.1200.10">
    <property type="entry name" value="YggU-like"/>
    <property type="match status" value="1"/>
</dbReference>
<accession>F7NLB9</accession>
<dbReference type="PANTHER" id="PTHR13420:SF7">
    <property type="entry name" value="UPF0235 PROTEIN C15ORF40"/>
    <property type="match status" value="1"/>
</dbReference>
<keyword evidence="4" id="KW-1185">Reference proteome</keyword>
<sequence>MSPDTLDALAIQQLHDGVTVKIKLQPRSSRSEVSGLCGDSVKACVNAPPADGEANQALIQLLSDVFHIPKSRIEIIAGHKNRNKRIKFSGVDSAFILRQLKAIFDLSG</sequence>
<dbReference type="EMBL" id="AFGF01000126">
    <property type="protein sequence ID" value="EGO63224.1"/>
    <property type="molecule type" value="Genomic_DNA"/>
</dbReference>
<dbReference type="RefSeq" id="WP_004573465.1">
    <property type="nucleotide sequence ID" value="NZ_AFGF01000126.1"/>
</dbReference>
<evidence type="ECO:0000313" key="4">
    <source>
        <dbReference type="Proteomes" id="UP000003240"/>
    </source>
</evidence>
<dbReference type="HAMAP" id="MF_00634">
    <property type="entry name" value="UPF0235"/>
    <property type="match status" value="1"/>
</dbReference>
<dbReference type="PANTHER" id="PTHR13420">
    <property type="entry name" value="UPF0235 PROTEIN C15ORF40"/>
    <property type="match status" value="1"/>
</dbReference>
<evidence type="ECO:0000313" key="3">
    <source>
        <dbReference type="EMBL" id="EGO63224.1"/>
    </source>
</evidence>
<name>F7NLB9_9FIRM</name>
<dbReference type="InterPro" id="IPR003746">
    <property type="entry name" value="DUF167"/>
</dbReference>
<dbReference type="eggNOG" id="COG1872">
    <property type="taxonomic scope" value="Bacteria"/>
</dbReference>
<evidence type="ECO:0000256" key="2">
    <source>
        <dbReference type="HAMAP-Rule" id="MF_00634"/>
    </source>
</evidence>
<proteinExistence type="inferred from homology"/>
<comment type="similarity">
    <text evidence="1 2">Belongs to the UPF0235 family.</text>
</comment>
<dbReference type="AlphaFoldDB" id="F7NLB9"/>
<dbReference type="NCBIfam" id="TIGR00251">
    <property type="entry name" value="DUF167 family protein"/>
    <property type="match status" value="1"/>
</dbReference>
<gene>
    <name evidence="3" type="ORF">ALO_14457</name>
</gene>